<keyword evidence="2 5" id="KW-0812">Transmembrane</keyword>
<keyword evidence="4 5" id="KW-0472">Membrane</keyword>
<gene>
    <name evidence="6" type="primary">ymf16</name>
</gene>
<evidence type="ECO:0000313" key="6">
    <source>
        <dbReference type="EMBL" id="ARX95957.1"/>
    </source>
</evidence>
<evidence type="ECO:0000256" key="1">
    <source>
        <dbReference type="ARBA" id="ARBA00004141"/>
    </source>
</evidence>
<keyword evidence="3 5" id="KW-1133">Transmembrane helix</keyword>
<organism evidence="6">
    <name type="scientific">Thorea hispida</name>
    <dbReference type="NCBI Taxonomy" id="202687"/>
    <lineage>
        <taxon>Eukaryota</taxon>
        <taxon>Rhodophyta</taxon>
        <taxon>Florideophyceae</taxon>
        <taxon>Nemaliophycidae</taxon>
        <taxon>Thoreales</taxon>
        <taxon>Thoreaceae</taxon>
        <taxon>Thorea</taxon>
    </lineage>
</organism>
<protein>
    <submittedName>
        <fullName evidence="6">SecY-independent transporter protein</fullName>
    </submittedName>
</protein>
<feature type="transmembrane region" description="Helical" evidence="5">
    <location>
        <begin position="14"/>
        <end position="30"/>
    </location>
</feature>
<accession>A0A1Z1XB00</accession>
<evidence type="ECO:0000256" key="5">
    <source>
        <dbReference type="SAM" id="Phobius"/>
    </source>
</evidence>
<dbReference type="GeneID" id="33195548"/>
<dbReference type="InterPro" id="IPR002033">
    <property type="entry name" value="TatC"/>
</dbReference>
<dbReference type="AlphaFoldDB" id="A0A1Z1XB00"/>
<reference evidence="6" key="1">
    <citation type="submission" date="2016-11" db="EMBL/GenBank/DDBJ databases">
        <title>Complete Mitochondrial Genome of Thorea hispida.</title>
        <authorList>
            <person name="Nan F."/>
            <person name="Xie S."/>
        </authorList>
    </citation>
    <scope>NUCLEOTIDE SEQUENCE</scope>
</reference>
<comment type="subcellular location">
    <subcellularLocation>
        <location evidence="1">Membrane</location>
        <topology evidence="1">Multi-pass membrane protein</topology>
    </subcellularLocation>
</comment>
<dbReference type="RefSeq" id="YP_009389213.1">
    <property type="nucleotide sequence ID" value="NC_035158.1"/>
</dbReference>
<evidence type="ECO:0000256" key="2">
    <source>
        <dbReference type="ARBA" id="ARBA00022692"/>
    </source>
</evidence>
<dbReference type="Pfam" id="PF00902">
    <property type="entry name" value="TatC"/>
    <property type="match status" value="1"/>
</dbReference>
<feature type="transmembrane region" description="Helical" evidence="5">
    <location>
        <begin position="240"/>
        <end position="261"/>
    </location>
</feature>
<name>A0A1Z1XB00_9FLOR</name>
<evidence type="ECO:0000256" key="3">
    <source>
        <dbReference type="ARBA" id="ARBA00022989"/>
    </source>
</evidence>
<geneLocation type="mitochondrion" evidence="6"/>
<dbReference type="GO" id="GO:0016020">
    <property type="term" value="C:membrane"/>
    <property type="evidence" value="ECO:0007669"/>
    <property type="project" value="UniProtKB-SubCell"/>
</dbReference>
<keyword evidence="6" id="KW-0496">Mitochondrion</keyword>
<feature type="transmembrane region" description="Helical" evidence="5">
    <location>
        <begin position="87"/>
        <end position="112"/>
    </location>
</feature>
<feature type="transmembrane region" description="Helical" evidence="5">
    <location>
        <begin position="37"/>
        <end position="67"/>
    </location>
</feature>
<feature type="transmembrane region" description="Helical" evidence="5">
    <location>
        <begin position="216"/>
        <end position="234"/>
    </location>
</feature>
<feature type="transmembrane region" description="Helical" evidence="5">
    <location>
        <begin position="124"/>
        <end position="154"/>
    </location>
</feature>
<dbReference type="EMBL" id="KY083066">
    <property type="protein sequence ID" value="ARX95957.1"/>
    <property type="molecule type" value="Genomic_DNA"/>
</dbReference>
<sequence>MFNLLVLGSNPNRPTQNFIIMVLFPAIFYLKEFSWRVFYFTISVFISFVIIINFIEYFIFLGVYPLFKLLHLKLIITYVTQILSSVLQVTIYLSCIFNLPFLAYNVVAFLTNSLYRYQLIIIKYYLFVILVIWFFSFLVTYNIIISLLLNFFLYSEAVQKTITLYAAVKLQFQIYLSWVLYITNIISFLFNSITFLAFFVIVYVNPIRLFVTLKSSKRYVTFLFIVLNTTAFPLDLLIQLFASILIYFSMEFIFFVSCFLIKS</sequence>
<evidence type="ECO:0000256" key="4">
    <source>
        <dbReference type="ARBA" id="ARBA00023136"/>
    </source>
</evidence>
<proteinExistence type="predicted"/>
<feature type="transmembrane region" description="Helical" evidence="5">
    <location>
        <begin position="174"/>
        <end position="204"/>
    </location>
</feature>